<proteinExistence type="inferred from homology"/>
<dbReference type="InterPro" id="IPR000706">
    <property type="entry name" value="AGPR_type-1"/>
</dbReference>
<evidence type="ECO:0000313" key="8">
    <source>
        <dbReference type="EMBL" id="QBI21567.1"/>
    </source>
</evidence>
<dbReference type="Gene3D" id="3.40.50.720">
    <property type="entry name" value="NAD(P)-binding Rossmann-like Domain"/>
    <property type="match status" value="1"/>
</dbReference>
<dbReference type="SUPFAM" id="SSF51735">
    <property type="entry name" value="NAD(P)-binding Rossmann-fold domains"/>
    <property type="match status" value="1"/>
</dbReference>
<keyword evidence="1 5" id="KW-0055">Arginine biosynthesis</keyword>
<dbReference type="KEGG" id="erz:ER308_19660"/>
<dbReference type="CDD" id="cd17895">
    <property type="entry name" value="AGPR_1_N"/>
    <property type="match status" value="1"/>
</dbReference>
<accession>A0A411YK58</accession>
<dbReference type="InterPro" id="IPR000534">
    <property type="entry name" value="Semialdehyde_DH_NAD-bd"/>
</dbReference>
<feature type="active site" evidence="5 6">
    <location>
        <position position="148"/>
    </location>
</feature>
<reference evidence="8 9" key="1">
    <citation type="submission" date="2019-01" db="EMBL/GenBank/DDBJ databases">
        <title>Egibacter rhizosphaerae EGI 80759T.</title>
        <authorList>
            <person name="Chen D.-D."/>
            <person name="Tian Y."/>
            <person name="Jiao J.-Y."/>
            <person name="Zhang X.-T."/>
            <person name="Zhang Y.-G."/>
            <person name="Zhang Y."/>
            <person name="Xiao M."/>
            <person name="Shu W.-S."/>
            <person name="Li W.-J."/>
        </authorList>
    </citation>
    <scope>NUCLEOTIDE SEQUENCE [LARGE SCALE GENOMIC DNA]</scope>
    <source>
        <strain evidence="8 9">EGI 80759</strain>
    </source>
</reference>
<comment type="function">
    <text evidence="5">Catalyzes the NADPH-dependent reduction of N-acetyl-5-glutamyl phosphate to yield N-acetyl-L-glutamate 5-semialdehyde.</text>
</comment>
<name>A0A411YK58_9ACTN</name>
<dbReference type="PROSITE" id="PS01224">
    <property type="entry name" value="ARGC"/>
    <property type="match status" value="1"/>
</dbReference>
<dbReference type="Pfam" id="PF22698">
    <property type="entry name" value="Semialdhyde_dhC_1"/>
    <property type="match status" value="1"/>
</dbReference>
<dbReference type="HAMAP" id="MF_00150">
    <property type="entry name" value="ArgC_type1"/>
    <property type="match status" value="1"/>
</dbReference>
<dbReference type="InterPro" id="IPR023013">
    <property type="entry name" value="AGPR_AS"/>
</dbReference>
<gene>
    <name evidence="5 8" type="primary">argC</name>
    <name evidence="8" type="ORF">ER308_19660</name>
</gene>
<keyword evidence="4 5" id="KW-0560">Oxidoreductase</keyword>
<protein>
    <recommendedName>
        <fullName evidence="5">N-acetyl-gamma-glutamyl-phosphate reductase</fullName>
        <shortName evidence="5">AGPR</shortName>
        <ecNumber evidence="5">1.2.1.38</ecNumber>
    </recommendedName>
    <alternativeName>
        <fullName evidence="5">N-acetyl-glutamate semialdehyde dehydrogenase</fullName>
        <shortName evidence="5">NAGSA dehydrogenase</shortName>
    </alternativeName>
</protein>
<organism evidence="8 9">
    <name type="scientific">Egibacter rhizosphaerae</name>
    <dbReference type="NCBI Taxonomy" id="1670831"/>
    <lineage>
        <taxon>Bacteria</taxon>
        <taxon>Bacillati</taxon>
        <taxon>Actinomycetota</taxon>
        <taxon>Nitriliruptoria</taxon>
        <taxon>Egibacterales</taxon>
        <taxon>Egibacteraceae</taxon>
        <taxon>Egibacter</taxon>
    </lineage>
</organism>
<dbReference type="Pfam" id="PF01118">
    <property type="entry name" value="Semialdhyde_dh"/>
    <property type="match status" value="1"/>
</dbReference>
<dbReference type="InterPro" id="IPR050085">
    <property type="entry name" value="AGPR"/>
</dbReference>
<evidence type="ECO:0000256" key="5">
    <source>
        <dbReference type="HAMAP-Rule" id="MF_00150"/>
    </source>
</evidence>
<keyword evidence="5" id="KW-0963">Cytoplasm</keyword>
<dbReference type="EMBL" id="CP036402">
    <property type="protein sequence ID" value="QBI21567.1"/>
    <property type="molecule type" value="Genomic_DNA"/>
</dbReference>
<dbReference type="GO" id="GO:0005737">
    <property type="term" value="C:cytoplasm"/>
    <property type="evidence" value="ECO:0007669"/>
    <property type="project" value="UniProtKB-SubCell"/>
</dbReference>
<dbReference type="PANTHER" id="PTHR32338:SF10">
    <property type="entry name" value="N-ACETYL-GAMMA-GLUTAMYL-PHOSPHATE REDUCTASE, CHLOROPLASTIC-RELATED"/>
    <property type="match status" value="1"/>
</dbReference>
<dbReference type="SUPFAM" id="SSF55347">
    <property type="entry name" value="Glyceraldehyde-3-phosphate dehydrogenase-like, C-terminal domain"/>
    <property type="match status" value="1"/>
</dbReference>
<dbReference type="GO" id="GO:0070401">
    <property type="term" value="F:NADP+ binding"/>
    <property type="evidence" value="ECO:0007669"/>
    <property type="project" value="InterPro"/>
</dbReference>
<evidence type="ECO:0000256" key="3">
    <source>
        <dbReference type="ARBA" id="ARBA00022857"/>
    </source>
</evidence>
<dbReference type="UniPathway" id="UPA00068">
    <property type="reaction ID" value="UER00108"/>
</dbReference>
<evidence type="ECO:0000256" key="6">
    <source>
        <dbReference type="PROSITE-ProRule" id="PRU10010"/>
    </source>
</evidence>
<evidence type="ECO:0000256" key="1">
    <source>
        <dbReference type="ARBA" id="ARBA00022571"/>
    </source>
</evidence>
<evidence type="ECO:0000256" key="4">
    <source>
        <dbReference type="ARBA" id="ARBA00023002"/>
    </source>
</evidence>
<dbReference type="NCBIfam" id="TIGR01850">
    <property type="entry name" value="argC"/>
    <property type="match status" value="1"/>
</dbReference>
<evidence type="ECO:0000259" key="7">
    <source>
        <dbReference type="SMART" id="SM00859"/>
    </source>
</evidence>
<dbReference type="GO" id="GO:0006526">
    <property type="term" value="P:L-arginine biosynthetic process"/>
    <property type="evidence" value="ECO:0007669"/>
    <property type="project" value="UniProtKB-UniRule"/>
</dbReference>
<dbReference type="RefSeq" id="WP_131156559.1">
    <property type="nucleotide sequence ID" value="NZ_CP036402.1"/>
</dbReference>
<evidence type="ECO:0000256" key="2">
    <source>
        <dbReference type="ARBA" id="ARBA00022605"/>
    </source>
</evidence>
<dbReference type="InterPro" id="IPR058924">
    <property type="entry name" value="AGPR_dimerisation_dom"/>
</dbReference>
<dbReference type="PANTHER" id="PTHR32338">
    <property type="entry name" value="N-ACETYL-GAMMA-GLUTAMYL-PHOSPHATE REDUCTASE, CHLOROPLASTIC-RELATED-RELATED"/>
    <property type="match status" value="1"/>
</dbReference>
<evidence type="ECO:0000313" key="9">
    <source>
        <dbReference type="Proteomes" id="UP000291469"/>
    </source>
</evidence>
<keyword evidence="3 5" id="KW-0521">NADP</keyword>
<dbReference type="EC" id="1.2.1.38" evidence="5"/>
<dbReference type="InterPro" id="IPR036291">
    <property type="entry name" value="NAD(P)-bd_dom_sf"/>
</dbReference>
<dbReference type="Proteomes" id="UP000291469">
    <property type="component" value="Chromosome"/>
</dbReference>
<keyword evidence="2 5" id="KW-0028">Amino-acid biosynthesis</keyword>
<feature type="domain" description="Semialdehyde dehydrogenase NAD-binding" evidence="7">
    <location>
        <begin position="2"/>
        <end position="140"/>
    </location>
</feature>
<dbReference type="Gene3D" id="3.30.360.10">
    <property type="entry name" value="Dihydrodipicolinate Reductase, domain 2"/>
    <property type="match status" value="1"/>
</dbReference>
<comment type="pathway">
    <text evidence="5">Amino-acid biosynthesis; L-arginine biosynthesis; N(2)-acetyl-L-ornithine from L-glutamate: step 3/4.</text>
</comment>
<dbReference type="GO" id="GO:0003942">
    <property type="term" value="F:N-acetyl-gamma-glutamyl-phosphate reductase activity"/>
    <property type="evidence" value="ECO:0007669"/>
    <property type="project" value="UniProtKB-UniRule"/>
</dbReference>
<sequence length="351" mass="34835">MRVGIVGASGYGGAELVRLVAAHPALDLHVAAGSGSAGERLDTAAPQLAGLPGADRALAPAEPDALAGCDLVFMATPHAVSAELGPVLANGGATVVDLSGAFRLEASEFARWYGLDHPAPARTPAPYGLPELFRTDLKGAPLVAGPGCYPTAALLALAPLTGLVDPGSVVITGMSGTSGAGKGLRADLHASHAMGNVAAYGAPGHRHTPEIERWWAAYARQRGVADAAGLAEPVPLSFTPHLVPMPRGQLCTVSATLAEGADAAAVTDAVGAFAAAEPFVVARQAWPATTHVAGGNGAHVHAAVDSRTGRVTAACALDNLLKGAAGQALQAANVALGLDEGAGLSPAGVHP</sequence>
<dbReference type="GO" id="GO:0051287">
    <property type="term" value="F:NAD binding"/>
    <property type="evidence" value="ECO:0007669"/>
    <property type="project" value="InterPro"/>
</dbReference>
<comment type="subcellular location">
    <subcellularLocation>
        <location evidence="5">Cytoplasm</location>
    </subcellularLocation>
</comment>
<comment type="catalytic activity">
    <reaction evidence="5">
        <text>N-acetyl-L-glutamate 5-semialdehyde + phosphate + NADP(+) = N-acetyl-L-glutamyl 5-phosphate + NADPH + H(+)</text>
        <dbReference type="Rhea" id="RHEA:21588"/>
        <dbReference type="ChEBI" id="CHEBI:15378"/>
        <dbReference type="ChEBI" id="CHEBI:29123"/>
        <dbReference type="ChEBI" id="CHEBI:43474"/>
        <dbReference type="ChEBI" id="CHEBI:57783"/>
        <dbReference type="ChEBI" id="CHEBI:57936"/>
        <dbReference type="ChEBI" id="CHEBI:58349"/>
        <dbReference type="EC" id="1.2.1.38"/>
    </reaction>
</comment>
<dbReference type="SMART" id="SM00859">
    <property type="entry name" value="Semialdhyde_dh"/>
    <property type="match status" value="1"/>
</dbReference>
<dbReference type="AlphaFoldDB" id="A0A411YK58"/>
<dbReference type="OrthoDB" id="9801289at2"/>
<keyword evidence="9" id="KW-1185">Reference proteome</keyword>
<comment type="similarity">
    <text evidence="5">Belongs to the NAGSA dehydrogenase family. Type 1 subfamily.</text>
</comment>